<sequence>MMPSALCMFCMSFIVLYSVYSVCGLMCWHCDSLHDPKCIDPFDNHSMPMKDCKLEKLDTYPNVRGTMCRKIRQKVYGKWRYYRSCAFLGEPGIGGDERYCLMRTGTHNIFTEYCTCNSRDGCNGASNFSFSFLSLLLAPVLIVYRILL</sequence>
<organism evidence="11">
    <name type="scientific">Schizaphis graminum</name>
    <name type="common">Green bug aphid</name>
    <dbReference type="NCBI Taxonomy" id="13262"/>
    <lineage>
        <taxon>Eukaryota</taxon>
        <taxon>Metazoa</taxon>
        <taxon>Ecdysozoa</taxon>
        <taxon>Arthropoda</taxon>
        <taxon>Hexapoda</taxon>
        <taxon>Insecta</taxon>
        <taxon>Pterygota</taxon>
        <taxon>Neoptera</taxon>
        <taxon>Paraneoptera</taxon>
        <taxon>Hemiptera</taxon>
        <taxon>Sternorrhyncha</taxon>
        <taxon>Aphidomorpha</taxon>
        <taxon>Aphidoidea</taxon>
        <taxon>Aphididae</taxon>
        <taxon>Aphidini</taxon>
        <taxon>Schizaphis</taxon>
    </lineage>
</organism>
<evidence type="ECO:0000256" key="4">
    <source>
        <dbReference type="ARBA" id="ARBA00022729"/>
    </source>
</evidence>
<name>A0A2S2NSJ3_SCHGA</name>
<dbReference type="PANTHER" id="PTHR33562">
    <property type="entry name" value="ATILLA, ISOFORM B-RELATED-RELATED"/>
    <property type="match status" value="1"/>
</dbReference>
<evidence type="ECO:0000256" key="10">
    <source>
        <dbReference type="SAM" id="SignalP"/>
    </source>
</evidence>
<keyword evidence="4 10" id="KW-0732">Signal</keyword>
<dbReference type="GO" id="GO:0032222">
    <property type="term" value="P:regulation of synaptic transmission, cholinergic"/>
    <property type="evidence" value="ECO:0007669"/>
    <property type="project" value="InterPro"/>
</dbReference>
<evidence type="ECO:0000313" key="11">
    <source>
        <dbReference type="EMBL" id="MBY20161.1"/>
    </source>
</evidence>
<dbReference type="InterPro" id="IPR050975">
    <property type="entry name" value="Sleep_regulator"/>
</dbReference>
<protein>
    <submittedName>
        <fullName evidence="11">Uncharacterized protein</fullName>
    </submittedName>
</protein>
<dbReference type="InterPro" id="IPR031424">
    <property type="entry name" value="QVR-like"/>
</dbReference>
<evidence type="ECO:0000256" key="6">
    <source>
        <dbReference type="ARBA" id="ARBA00023136"/>
    </source>
</evidence>
<accession>A0A2S2NSJ3</accession>
<dbReference type="Pfam" id="PF17064">
    <property type="entry name" value="QVR"/>
    <property type="match status" value="1"/>
</dbReference>
<evidence type="ECO:0000256" key="2">
    <source>
        <dbReference type="ARBA" id="ARBA00022622"/>
    </source>
</evidence>
<keyword evidence="5 9" id="KW-1133">Transmembrane helix</keyword>
<evidence type="ECO:0000256" key="9">
    <source>
        <dbReference type="SAM" id="Phobius"/>
    </source>
</evidence>
<dbReference type="GO" id="GO:0030431">
    <property type="term" value="P:sleep"/>
    <property type="evidence" value="ECO:0007669"/>
    <property type="project" value="InterPro"/>
</dbReference>
<keyword evidence="2" id="KW-0336">GPI-anchor</keyword>
<evidence type="ECO:0000256" key="5">
    <source>
        <dbReference type="ARBA" id="ARBA00022989"/>
    </source>
</evidence>
<gene>
    <name evidence="11" type="ORF">g.50801</name>
</gene>
<dbReference type="CDD" id="cd23592">
    <property type="entry name" value="TFP_LU_ECD_Crok"/>
    <property type="match status" value="1"/>
</dbReference>
<dbReference type="GO" id="GO:0098552">
    <property type="term" value="C:side of membrane"/>
    <property type="evidence" value="ECO:0007669"/>
    <property type="project" value="UniProtKB-KW"/>
</dbReference>
<evidence type="ECO:0000256" key="8">
    <source>
        <dbReference type="ARBA" id="ARBA00023288"/>
    </source>
</evidence>
<feature type="chain" id="PRO_5015751308" evidence="10">
    <location>
        <begin position="22"/>
        <end position="148"/>
    </location>
</feature>
<dbReference type="EMBL" id="GGMR01007542">
    <property type="protein sequence ID" value="MBY20161.1"/>
    <property type="molecule type" value="Transcribed_RNA"/>
</dbReference>
<reference evidence="11" key="1">
    <citation type="submission" date="2018-04" db="EMBL/GenBank/DDBJ databases">
        <title>Transcriptome of Schizaphis graminum biotype I.</title>
        <authorList>
            <person name="Scully E.D."/>
            <person name="Geib S.M."/>
            <person name="Palmer N.A."/>
            <person name="Koch K."/>
            <person name="Bradshaw J."/>
            <person name="Heng-Moss T."/>
            <person name="Sarath G."/>
        </authorList>
    </citation>
    <scope>NUCLEOTIDE SEQUENCE</scope>
</reference>
<keyword evidence="3 9" id="KW-0812">Transmembrane</keyword>
<dbReference type="AlphaFoldDB" id="A0A2S2NSJ3"/>
<feature type="signal peptide" evidence="10">
    <location>
        <begin position="1"/>
        <end position="21"/>
    </location>
</feature>
<keyword evidence="7" id="KW-0325">Glycoprotein</keyword>
<proteinExistence type="predicted"/>
<evidence type="ECO:0000256" key="3">
    <source>
        <dbReference type="ARBA" id="ARBA00022692"/>
    </source>
</evidence>
<dbReference type="PANTHER" id="PTHR33562:SF2">
    <property type="entry name" value="PROTEIN QUIVER"/>
    <property type="match status" value="1"/>
</dbReference>
<evidence type="ECO:0000256" key="7">
    <source>
        <dbReference type="ARBA" id="ARBA00023180"/>
    </source>
</evidence>
<keyword evidence="8" id="KW-0449">Lipoprotein</keyword>
<comment type="subcellular location">
    <subcellularLocation>
        <location evidence="1">Membrane</location>
        <topology evidence="1">Lipid-anchor</topology>
        <topology evidence="1">GPI-anchor</topology>
    </subcellularLocation>
</comment>
<feature type="transmembrane region" description="Helical" evidence="9">
    <location>
        <begin position="128"/>
        <end position="147"/>
    </location>
</feature>
<keyword evidence="6 9" id="KW-0472">Membrane</keyword>
<evidence type="ECO:0000256" key="1">
    <source>
        <dbReference type="ARBA" id="ARBA00004589"/>
    </source>
</evidence>